<evidence type="ECO:0000313" key="2">
    <source>
        <dbReference type="EMBL" id="POS68713.1"/>
    </source>
</evidence>
<reference evidence="2" key="1">
    <citation type="submission" date="2017-09" db="EMBL/GenBank/DDBJ databases">
        <title>Polyketide synthases of a Diaporthe helianthi virulent isolate.</title>
        <authorList>
            <person name="Baroncelli R."/>
        </authorList>
    </citation>
    <scope>NUCLEOTIDE SEQUENCE [LARGE SCALE GENOMIC DNA]</scope>
    <source>
        <strain evidence="2">7/96</strain>
    </source>
</reference>
<dbReference type="InParanoid" id="A0A2P5HEN1"/>
<keyword evidence="3" id="KW-1185">Reference proteome</keyword>
<protein>
    <submittedName>
        <fullName evidence="2">Uncharacterized protein</fullName>
    </submittedName>
</protein>
<dbReference type="AlphaFoldDB" id="A0A2P5HEN1"/>
<name>A0A2P5HEN1_DIAHE</name>
<accession>A0A2P5HEN1</accession>
<sequence length="610" mass="68951">MPVRNHASAAARPRTRATTGQRRSGRESHTVAQRQQRHTRSSAQGELLETLSDPDKILRKPRRKKASVPQASDNHDGQALEGPGPLAPSPRLWTPVERIADFQAAGSQDSASSVEEDPLESWYTNVGYLIALDQSTIDVLEQFLPLLTMSTIKRKLYKTKGDRAMGLTDRNVQLDPCMPPDPFLTVFHQMKRIEESSSNVYLPDLDDNVTKYHVDEWRLDLEKAIKDELEATFQRTIMMSMLDRFRLMYSLKDGDQPVLDFAVESTWNCPFMPTRALKKDRPDRQRVLARPRPDISIAFHLRSIIEDGLVSAIPESTKRIMIYEAQDGSRTQRAFHFLMIEAKNADKTSTDKDGHLQNLNSASQSLHCLYEFFNEADRQEVECNKSCCTPGASTIATDFGGGGPSPAERDTFVSRFFKEVRVFTAVPTGRGITIRVHRACPASKPPFPSHEGRPPFQLMILPDYPLQFEFNEVIKLTDDNFSRESLVNTFQKIMVDYGIGKLRPLLQQAAAAITRKFYNWEEEKGRQYVLGMRHYSHGQTAPPPSAPASQAVSQNTRWSSRSAASSSRPPSPTREASWSASPHSPVAQFPFSGQPVERRLEPPRKKTRRR</sequence>
<organism evidence="2 3">
    <name type="scientific">Diaporthe helianthi</name>
    <dbReference type="NCBI Taxonomy" id="158607"/>
    <lineage>
        <taxon>Eukaryota</taxon>
        <taxon>Fungi</taxon>
        <taxon>Dikarya</taxon>
        <taxon>Ascomycota</taxon>
        <taxon>Pezizomycotina</taxon>
        <taxon>Sordariomycetes</taxon>
        <taxon>Sordariomycetidae</taxon>
        <taxon>Diaporthales</taxon>
        <taxon>Diaporthaceae</taxon>
        <taxon>Diaporthe</taxon>
    </lineage>
</organism>
<evidence type="ECO:0000256" key="1">
    <source>
        <dbReference type="SAM" id="MobiDB-lite"/>
    </source>
</evidence>
<feature type="region of interest" description="Disordered" evidence="1">
    <location>
        <begin position="535"/>
        <end position="610"/>
    </location>
</feature>
<dbReference type="Proteomes" id="UP000094444">
    <property type="component" value="Unassembled WGS sequence"/>
</dbReference>
<dbReference type="EMBL" id="MAVT02003353">
    <property type="protein sequence ID" value="POS68713.1"/>
    <property type="molecule type" value="Genomic_DNA"/>
</dbReference>
<feature type="region of interest" description="Disordered" evidence="1">
    <location>
        <begin position="1"/>
        <end position="92"/>
    </location>
</feature>
<proteinExistence type="predicted"/>
<comment type="caution">
    <text evidence="2">The sequence shown here is derived from an EMBL/GenBank/DDBJ whole genome shotgun (WGS) entry which is preliminary data.</text>
</comment>
<gene>
    <name evidence="2" type="ORF">DHEL01_v212893</name>
</gene>
<evidence type="ECO:0000313" key="3">
    <source>
        <dbReference type="Proteomes" id="UP000094444"/>
    </source>
</evidence>
<feature type="compositionally biased region" description="Low complexity" evidence="1">
    <location>
        <begin position="7"/>
        <end position="22"/>
    </location>
</feature>
<feature type="compositionally biased region" description="Low complexity" evidence="1">
    <location>
        <begin position="547"/>
        <end position="577"/>
    </location>
</feature>
<dbReference type="OrthoDB" id="5377772at2759"/>